<dbReference type="Gene3D" id="3.30.980.10">
    <property type="entry name" value="Threonyl-trna Synthetase, Chain A, domain 2"/>
    <property type="match status" value="1"/>
</dbReference>
<evidence type="ECO:0000256" key="5">
    <source>
        <dbReference type="ARBA" id="ARBA00022723"/>
    </source>
</evidence>
<dbReference type="GO" id="GO:0000049">
    <property type="term" value="F:tRNA binding"/>
    <property type="evidence" value="ECO:0007669"/>
    <property type="project" value="UniProtKB-KW"/>
</dbReference>
<dbReference type="CDD" id="cd00860">
    <property type="entry name" value="ThrRS_anticodon"/>
    <property type="match status" value="1"/>
</dbReference>
<feature type="domain" description="Aminoacyl-transfer RNA synthetases class-II family profile" evidence="14">
    <location>
        <begin position="216"/>
        <end position="484"/>
    </location>
</feature>
<evidence type="ECO:0000256" key="2">
    <source>
        <dbReference type="ARBA" id="ARBA00022490"/>
    </source>
</evidence>
<comment type="similarity">
    <text evidence="1 13">Belongs to the class-II aminoacyl-tRNA synthetase family.</text>
</comment>
<evidence type="ECO:0000256" key="3">
    <source>
        <dbReference type="ARBA" id="ARBA00022555"/>
    </source>
</evidence>
<keyword evidence="6 13" id="KW-0547">Nucleotide-binding</keyword>
<dbReference type="InterPro" id="IPR045864">
    <property type="entry name" value="aa-tRNA-synth_II/BPL/LPL"/>
</dbReference>
<dbReference type="FunFam" id="3.30.980.10:FF:000005">
    <property type="entry name" value="Threonyl-tRNA synthetase, mitochondrial"/>
    <property type="match status" value="1"/>
</dbReference>
<comment type="subunit">
    <text evidence="13">Homodimer.</text>
</comment>
<dbReference type="InterPro" id="IPR002314">
    <property type="entry name" value="aa-tRNA-synt_IIb"/>
</dbReference>
<keyword evidence="9 13" id="KW-0694">RNA-binding</keyword>
<dbReference type="HAMAP" id="MF_00184">
    <property type="entry name" value="Thr_tRNA_synth"/>
    <property type="match status" value="1"/>
</dbReference>
<feature type="binding site" evidence="13">
    <location>
        <position position="335"/>
    </location>
    <ligand>
        <name>Zn(2+)</name>
        <dbReference type="ChEBI" id="CHEBI:29105"/>
        <note>catalytic</note>
    </ligand>
</feature>
<evidence type="ECO:0000256" key="13">
    <source>
        <dbReference type="HAMAP-Rule" id="MF_00184"/>
    </source>
</evidence>
<comment type="caution">
    <text evidence="15">The sequence shown here is derived from an EMBL/GenBank/DDBJ whole genome shotgun (WGS) entry which is preliminary data.</text>
</comment>
<dbReference type="Pfam" id="PF03129">
    <property type="entry name" value="HGTP_anticodon"/>
    <property type="match status" value="1"/>
</dbReference>
<dbReference type="InterPro" id="IPR002320">
    <property type="entry name" value="Thr-tRNA-ligase_IIa"/>
</dbReference>
<keyword evidence="11 13" id="KW-0030">Aminoacyl-tRNA synthetase</keyword>
<dbReference type="PANTHER" id="PTHR11451">
    <property type="entry name" value="THREONINE-TRNA LIGASE"/>
    <property type="match status" value="1"/>
</dbReference>
<accession>A0A2M6WLX0</accession>
<dbReference type="PROSITE" id="PS50862">
    <property type="entry name" value="AA_TRNA_LIGASE_II"/>
    <property type="match status" value="1"/>
</dbReference>
<keyword evidence="7 13" id="KW-0862">Zinc</keyword>
<evidence type="ECO:0000256" key="7">
    <source>
        <dbReference type="ARBA" id="ARBA00022833"/>
    </source>
</evidence>
<evidence type="ECO:0000256" key="6">
    <source>
        <dbReference type="ARBA" id="ARBA00022741"/>
    </source>
</evidence>
<dbReference type="SUPFAM" id="SSF55186">
    <property type="entry name" value="ThrRS/AlaRS common domain"/>
    <property type="match status" value="1"/>
</dbReference>
<dbReference type="GO" id="GO:0046872">
    <property type="term" value="F:metal ion binding"/>
    <property type="evidence" value="ECO:0007669"/>
    <property type="project" value="UniProtKB-KW"/>
</dbReference>
<dbReference type="Pfam" id="PF07973">
    <property type="entry name" value="tRNA_SAD"/>
    <property type="match status" value="1"/>
</dbReference>
<dbReference type="InterPro" id="IPR047246">
    <property type="entry name" value="ThrRS_anticodon"/>
</dbReference>
<proteinExistence type="inferred from homology"/>
<dbReference type="InterPro" id="IPR018163">
    <property type="entry name" value="Thr/Ala-tRNA-synth_IIc_edit"/>
</dbReference>
<feature type="binding site" evidence="13">
    <location>
        <position position="461"/>
    </location>
    <ligand>
        <name>Zn(2+)</name>
        <dbReference type="ChEBI" id="CHEBI:29105"/>
        <note>catalytic</note>
    </ligand>
</feature>
<dbReference type="GO" id="GO:0004829">
    <property type="term" value="F:threonine-tRNA ligase activity"/>
    <property type="evidence" value="ECO:0007669"/>
    <property type="project" value="UniProtKB-UniRule"/>
</dbReference>
<comment type="subcellular location">
    <subcellularLocation>
        <location evidence="13">Cytoplasm</location>
    </subcellularLocation>
</comment>
<dbReference type="Pfam" id="PF00587">
    <property type="entry name" value="tRNA-synt_2b"/>
    <property type="match status" value="1"/>
</dbReference>
<keyword evidence="10 13" id="KW-0648">Protein biosynthesis</keyword>
<comment type="cofactor">
    <cofactor evidence="13">
        <name>Zn(2+)</name>
        <dbReference type="ChEBI" id="CHEBI:29105"/>
    </cofactor>
    <text evidence="13">Binds 1 zinc ion per subunit.</text>
</comment>
<evidence type="ECO:0000256" key="1">
    <source>
        <dbReference type="ARBA" id="ARBA00008226"/>
    </source>
</evidence>
<feature type="binding site" evidence="13">
    <location>
        <position position="284"/>
    </location>
    <ligand>
        <name>Zn(2+)</name>
        <dbReference type="ChEBI" id="CHEBI:29105"/>
        <note>catalytic</note>
    </ligand>
</feature>
<comment type="catalytic activity">
    <reaction evidence="12 13">
        <text>tRNA(Thr) + L-threonine + ATP = L-threonyl-tRNA(Thr) + AMP + diphosphate + H(+)</text>
        <dbReference type="Rhea" id="RHEA:24624"/>
        <dbReference type="Rhea" id="RHEA-COMP:9670"/>
        <dbReference type="Rhea" id="RHEA-COMP:9704"/>
        <dbReference type="ChEBI" id="CHEBI:15378"/>
        <dbReference type="ChEBI" id="CHEBI:30616"/>
        <dbReference type="ChEBI" id="CHEBI:33019"/>
        <dbReference type="ChEBI" id="CHEBI:57926"/>
        <dbReference type="ChEBI" id="CHEBI:78442"/>
        <dbReference type="ChEBI" id="CHEBI:78534"/>
        <dbReference type="ChEBI" id="CHEBI:456215"/>
        <dbReference type="EC" id="6.1.1.3"/>
    </reaction>
</comment>
<dbReference type="Proteomes" id="UP000229335">
    <property type="component" value="Unassembled WGS sequence"/>
</dbReference>
<dbReference type="Gene3D" id="3.40.50.800">
    <property type="entry name" value="Anticodon-binding domain"/>
    <property type="match status" value="1"/>
</dbReference>
<sequence>MKQEIKKEELGVEVKRHSLSHILAYAVKEMYPEAKLSIGPSIENGFYYDIDFGEVKINETNLKEIEKKMAYLIKQNLKFERNESPINEAIKKEKAADEIYKEELLADLKAKGEIIVSYYTVGKFTDLCRGPHVTNTNQIKPGSYKLDKLAGAYWRGDEKNKMLTRIYGLAFDTKEELADYLKMMAEAEKRDHRKLGKELDLIMLHEYAPGIPFFLPKGFIILNELIKFVREYSYGEGYNEVRTPQLYNAELWKISGHWDHYQEDMFILHHAEDDCDLGIKPMNCPGHMLVFKNSTRSYRDLPLRIAETTTLYRNEKSGTLQGLTRVRSISQDDTHIFARPDQILGEIATLLEKIKNIYAIFNLKIDEIHLSTRPENFMGEKAVWDKAEDNLKTALNNAGLNYKINEGDGAFYGPKIDVKVKDAIGRQWQLATIQLDFQLPKRFELVYTDQNGEKITPIVIHRALLGSMERFMGVIIEHYSGIMPVWLSPVQVKIVSVAETHIPHCKKLASELKAAGIRVEIDEASETVGNKIRKAVNEKVPYMLVIGDKEVNSPLLNVRDRGSVETREIATTDFIKEVSDKIKNHEFARPKLTKTSLN</sequence>
<evidence type="ECO:0000256" key="10">
    <source>
        <dbReference type="ARBA" id="ARBA00022917"/>
    </source>
</evidence>
<dbReference type="InterPro" id="IPR036621">
    <property type="entry name" value="Anticodon-bd_dom_sf"/>
</dbReference>
<dbReference type="Gene3D" id="3.30.930.10">
    <property type="entry name" value="Bira Bifunctional Protein, Domain 2"/>
    <property type="match status" value="1"/>
</dbReference>
<keyword evidence="2 13" id="KW-0963">Cytoplasm</keyword>
<dbReference type="SUPFAM" id="SSF55681">
    <property type="entry name" value="Class II aaRS and biotin synthetases"/>
    <property type="match status" value="1"/>
</dbReference>
<protein>
    <recommendedName>
        <fullName evidence="13">Threonine--tRNA ligase</fullName>
        <ecNumber evidence="13">6.1.1.3</ecNumber>
    </recommendedName>
    <alternativeName>
        <fullName evidence="13">Threonyl-tRNA synthetase</fullName>
        <shortName evidence="13">ThrRS</shortName>
    </alternativeName>
</protein>
<evidence type="ECO:0000256" key="11">
    <source>
        <dbReference type="ARBA" id="ARBA00023146"/>
    </source>
</evidence>
<gene>
    <name evidence="13" type="primary">thrS</name>
    <name evidence="15" type="ORF">COU00_02665</name>
</gene>
<keyword evidence="5 13" id="KW-0479">Metal-binding</keyword>
<dbReference type="GO" id="GO:0006435">
    <property type="term" value="P:threonyl-tRNA aminoacylation"/>
    <property type="evidence" value="ECO:0007669"/>
    <property type="project" value="UniProtKB-UniRule"/>
</dbReference>
<dbReference type="SUPFAM" id="SSF52954">
    <property type="entry name" value="Class II aaRS ABD-related"/>
    <property type="match status" value="1"/>
</dbReference>
<dbReference type="EMBL" id="PFAS01000045">
    <property type="protein sequence ID" value="PIT93759.1"/>
    <property type="molecule type" value="Genomic_DNA"/>
</dbReference>
<name>A0A2M6WLX0_9BACT</name>
<dbReference type="GO" id="GO:0005524">
    <property type="term" value="F:ATP binding"/>
    <property type="evidence" value="ECO:0007669"/>
    <property type="project" value="UniProtKB-UniRule"/>
</dbReference>
<dbReference type="CDD" id="cd00771">
    <property type="entry name" value="ThrRS_core"/>
    <property type="match status" value="1"/>
</dbReference>
<dbReference type="SMART" id="SM00863">
    <property type="entry name" value="tRNA_SAD"/>
    <property type="match status" value="1"/>
</dbReference>
<keyword evidence="4 13" id="KW-0436">Ligase</keyword>
<dbReference type="InterPro" id="IPR004154">
    <property type="entry name" value="Anticodon-bd"/>
</dbReference>
<evidence type="ECO:0000259" key="14">
    <source>
        <dbReference type="PROSITE" id="PS50862"/>
    </source>
</evidence>
<dbReference type="FunFam" id="3.40.50.800:FF:000001">
    <property type="entry name" value="Threonine--tRNA ligase"/>
    <property type="match status" value="1"/>
</dbReference>
<dbReference type="Gene3D" id="3.30.54.20">
    <property type="match status" value="1"/>
</dbReference>
<keyword evidence="8 13" id="KW-0067">ATP-binding</keyword>
<dbReference type="PRINTS" id="PR01047">
    <property type="entry name" value="TRNASYNTHTHR"/>
</dbReference>
<dbReference type="InterPro" id="IPR012947">
    <property type="entry name" value="tRNA_SAD"/>
</dbReference>
<dbReference type="NCBIfam" id="TIGR00418">
    <property type="entry name" value="thrS"/>
    <property type="match status" value="1"/>
</dbReference>
<evidence type="ECO:0000256" key="12">
    <source>
        <dbReference type="ARBA" id="ARBA00049515"/>
    </source>
</evidence>
<dbReference type="InterPro" id="IPR033728">
    <property type="entry name" value="ThrRS_core"/>
</dbReference>
<evidence type="ECO:0000313" key="15">
    <source>
        <dbReference type="EMBL" id="PIT93759.1"/>
    </source>
</evidence>
<evidence type="ECO:0000313" key="16">
    <source>
        <dbReference type="Proteomes" id="UP000229335"/>
    </source>
</evidence>
<dbReference type="FunFam" id="3.30.930.10:FF:000002">
    <property type="entry name" value="Threonine--tRNA ligase"/>
    <property type="match status" value="1"/>
</dbReference>
<evidence type="ECO:0000256" key="8">
    <source>
        <dbReference type="ARBA" id="ARBA00022840"/>
    </source>
</evidence>
<dbReference type="AlphaFoldDB" id="A0A2M6WLX0"/>
<dbReference type="EC" id="6.1.1.3" evidence="13"/>
<keyword evidence="3 13" id="KW-0820">tRNA-binding</keyword>
<dbReference type="InterPro" id="IPR006195">
    <property type="entry name" value="aa-tRNA-synth_II"/>
</dbReference>
<dbReference type="GO" id="GO:0005737">
    <property type="term" value="C:cytoplasm"/>
    <property type="evidence" value="ECO:0007669"/>
    <property type="project" value="UniProtKB-SubCell"/>
</dbReference>
<organism evidence="15 16">
    <name type="scientific">Candidatus Falkowbacteria bacterium CG10_big_fil_rev_8_21_14_0_10_43_11</name>
    <dbReference type="NCBI Taxonomy" id="1974568"/>
    <lineage>
        <taxon>Bacteria</taxon>
        <taxon>Candidatus Falkowiibacteriota</taxon>
    </lineage>
</organism>
<dbReference type="PANTHER" id="PTHR11451:SF44">
    <property type="entry name" value="THREONINE--TRNA LIGASE, CHLOROPLASTIC_MITOCHONDRIAL 2"/>
    <property type="match status" value="1"/>
</dbReference>
<evidence type="ECO:0000256" key="9">
    <source>
        <dbReference type="ARBA" id="ARBA00022884"/>
    </source>
</evidence>
<evidence type="ECO:0000256" key="4">
    <source>
        <dbReference type="ARBA" id="ARBA00022598"/>
    </source>
</evidence>
<reference evidence="16" key="1">
    <citation type="submission" date="2017-09" db="EMBL/GenBank/DDBJ databases">
        <title>Depth-based differentiation of microbial function through sediment-hosted aquifers and enrichment of novel symbionts in the deep terrestrial subsurface.</title>
        <authorList>
            <person name="Probst A.J."/>
            <person name="Ladd B."/>
            <person name="Jarett J.K."/>
            <person name="Geller-Mcgrath D.E."/>
            <person name="Sieber C.M.K."/>
            <person name="Emerson J.B."/>
            <person name="Anantharaman K."/>
            <person name="Thomas B.C."/>
            <person name="Malmstrom R."/>
            <person name="Stieglmeier M."/>
            <person name="Klingl A."/>
            <person name="Woyke T."/>
            <person name="Ryan C.M."/>
            <person name="Banfield J.F."/>
        </authorList>
    </citation>
    <scope>NUCLEOTIDE SEQUENCE [LARGE SCALE GENOMIC DNA]</scope>
</reference>
<comment type="caution">
    <text evidence="13">Lacks conserved residue(s) required for the propagation of feature annotation.</text>
</comment>